<organism evidence="6 7">
    <name type="scientific">Veillonella montpellierensis DNF00314</name>
    <dbReference type="NCBI Taxonomy" id="1401067"/>
    <lineage>
        <taxon>Bacteria</taxon>
        <taxon>Bacillati</taxon>
        <taxon>Bacillota</taxon>
        <taxon>Negativicutes</taxon>
        <taxon>Veillonellales</taxon>
        <taxon>Veillonellaceae</taxon>
        <taxon>Veillonella</taxon>
    </lineage>
</organism>
<dbReference type="GO" id="GO:0016887">
    <property type="term" value="F:ATP hydrolysis activity"/>
    <property type="evidence" value="ECO:0007669"/>
    <property type="project" value="InterPro"/>
</dbReference>
<dbReference type="PANTHER" id="PTHR32114">
    <property type="entry name" value="ABC TRANSPORTER ABCH.3"/>
    <property type="match status" value="1"/>
</dbReference>
<evidence type="ECO:0000313" key="7">
    <source>
        <dbReference type="Proteomes" id="UP000029628"/>
    </source>
</evidence>
<protein>
    <recommendedName>
        <fullName evidence="3">Nuclease SbcCD subunit C</fullName>
    </recommendedName>
</protein>
<feature type="coiled-coil region" evidence="4">
    <location>
        <begin position="480"/>
        <end position="527"/>
    </location>
</feature>
<dbReference type="Pfam" id="PF13476">
    <property type="entry name" value="AAA_23"/>
    <property type="match status" value="1"/>
</dbReference>
<keyword evidence="4" id="KW-0175">Coiled coil</keyword>
<evidence type="ECO:0000259" key="5">
    <source>
        <dbReference type="Pfam" id="PF13476"/>
    </source>
</evidence>
<evidence type="ECO:0000313" key="6">
    <source>
        <dbReference type="EMBL" id="KGF47773.1"/>
    </source>
</evidence>
<evidence type="ECO:0000256" key="3">
    <source>
        <dbReference type="ARBA" id="ARBA00013368"/>
    </source>
</evidence>
<gene>
    <name evidence="6" type="ORF">HMPREF0872_03485</name>
</gene>
<keyword evidence="7" id="KW-1185">Reference proteome</keyword>
<dbReference type="EMBL" id="JRNT01000007">
    <property type="protein sequence ID" value="KGF47773.1"/>
    <property type="molecule type" value="Genomic_DNA"/>
</dbReference>
<comment type="caution">
    <text evidence="6">The sequence shown here is derived from an EMBL/GenBank/DDBJ whole genome shotgun (WGS) entry which is preliminary data.</text>
</comment>
<dbReference type="RefSeq" id="WP_038151832.1">
    <property type="nucleotide sequence ID" value="NZ_JRNT01000007.1"/>
</dbReference>
<evidence type="ECO:0000256" key="2">
    <source>
        <dbReference type="ARBA" id="ARBA00011322"/>
    </source>
</evidence>
<evidence type="ECO:0000256" key="4">
    <source>
        <dbReference type="SAM" id="Coils"/>
    </source>
</evidence>
<accession>A0A096AL19</accession>
<reference evidence="6 7" key="1">
    <citation type="submission" date="2014-07" db="EMBL/GenBank/DDBJ databases">
        <authorList>
            <person name="McCorrison J."/>
            <person name="Sanka R."/>
            <person name="Torralba M."/>
            <person name="Gillis M."/>
            <person name="Haft D.H."/>
            <person name="Methe B."/>
            <person name="Sutton G."/>
            <person name="Nelson K.E."/>
        </authorList>
    </citation>
    <scope>NUCLEOTIDE SEQUENCE [LARGE SCALE GENOMIC DNA]</scope>
    <source>
        <strain evidence="6 7">DNF00314</strain>
    </source>
</reference>
<dbReference type="eggNOG" id="COG1196">
    <property type="taxonomic scope" value="Bacteria"/>
</dbReference>
<evidence type="ECO:0000256" key="1">
    <source>
        <dbReference type="ARBA" id="ARBA00006930"/>
    </source>
</evidence>
<dbReference type="InterPro" id="IPR027417">
    <property type="entry name" value="P-loop_NTPase"/>
</dbReference>
<comment type="similarity">
    <text evidence="1">Belongs to the SMC family. SbcC subfamily.</text>
</comment>
<dbReference type="PANTHER" id="PTHR32114:SF2">
    <property type="entry name" value="ABC TRANSPORTER ABCH.3"/>
    <property type="match status" value="1"/>
</dbReference>
<comment type="subunit">
    <text evidence="2">Heterodimer of SbcC and SbcD.</text>
</comment>
<proteinExistence type="inferred from homology"/>
<dbReference type="GO" id="GO:0006302">
    <property type="term" value="P:double-strand break repair"/>
    <property type="evidence" value="ECO:0007669"/>
    <property type="project" value="InterPro"/>
</dbReference>
<dbReference type="InterPro" id="IPR038729">
    <property type="entry name" value="Rad50/SbcC_AAA"/>
</dbReference>
<dbReference type="AlphaFoldDB" id="A0A096AL19"/>
<feature type="domain" description="Rad50/SbcC-type AAA" evidence="5">
    <location>
        <begin position="5"/>
        <end position="208"/>
    </location>
</feature>
<name>A0A096AL19_9FIRM</name>
<sequence length="643" mass="73068">MKLTKLELLNFKGLKAFTINLNGDVIIRGDNATGKTTVFDSVCWLLFGKDSLDRADFEIKTIEAGESIHKVNHEVTGTFTLDEGGVIELKRVYREKYSSPRGGEVTMSGHTTDYFVDGVPKKEKEYKEIVNSLVDENIFKLITNPLYFNETYSWQNRRKLLLEMCGDISDEDVIAECSELKALTDILSGHSVDDHRKVVAAKKTAINKELDMIPVRIDEALRGKPTIDTPRDVLIQEISLATTTLETLETDKALLVNGHAVVDTRAALRDVQRRLMARESELQLDYKKQSALKSNEYDMVVSELNNLSSKVESTKHRLNTSNMDIKCIESVINELMNQRQQVNADTFVMDIDEDCPTCGQKLPVEQIQAAREKAETNFNLRKSKHLEEINQSIELKKQDIENIKKRDAGLEPIETLEALIKVKELVKQTITDEIGQLTAPVLDDDSIYADLKAEEFMLQMKLDESNTDHSEEIADIDKRIATTKEHRFNLETELNQYEETKRIDTRIAELETQQAELAAEKSKLDEASYLMDEFIKAKVNMLEDVINSKFRLARFKMFNVMLNGNVEECCETTYKGVPYRSMNNAARINVGLDIINALTSYFKVNAPVFIDNAEAVTDFIHVNSQTIKLIVDESEPQLVVKEV</sequence>
<dbReference type="SUPFAM" id="SSF52540">
    <property type="entry name" value="P-loop containing nucleoside triphosphate hydrolases"/>
    <property type="match status" value="1"/>
</dbReference>
<dbReference type="Proteomes" id="UP000029628">
    <property type="component" value="Unassembled WGS sequence"/>
</dbReference>
<dbReference type="Gene3D" id="3.40.50.300">
    <property type="entry name" value="P-loop containing nucleotide triphosphate hydrolases"/>
    <property type="match status" value="1"/>
</dbReference>